<sequence length="153" mass="17169">MSVLLEIRSVLRSCPVLLYAPEGNIGYWLAETKHLSSSRSQEGSMTTTTCNSVGSLRRHLLSQILTILPILHRPDPIVLKGIHPNPDAHMLDHNKYALQQIEKTGQRGCDWLRMVRGDDADLGDGADLPAVGRMPKPHPIRLVKRRNVEPKRQ</sequence>
<proteinExistence type="predicted"/>
<evidence type="ECO:0000313" key="2">
    <source>
        <dbReference type="Proteomes" id="UP000024635"/>
    </source>
</evidence>
<accession>A0A016USV8</accession>
<gene>
    <name evidence="1" type="primary">Acey_s0029.g1957</name>
    <name evidence="1" type="ORF">Y032_0029g1957</name>
</gene>
<name>A0A016USV8_9BILA</name>
<reference evidence="2" key="1">
    <citation type="journal article" date="2015" name="Nat. Genet.">
        <title>The genome and transcriptome of the zoonotic hookworm Ancylostoma ceylanicum identify infection-specific gene families.</title>
        <authorList>
            <person name="Schwarz E.M."/>
            <person name="Hu Y."/>
            <person name="Antoshechkin I."/>
            <person name="Miller M.M."/>
            <person name="Sternberg P.W."/>
            <person name="Aroian R.V."/>
        </authorList>
    </citation>
    <scope>NUCLEOTIDE SEQUENCE</scope>
    <source>
        <strain evidence="2">HY135</strain>
    </source>
</reference>
<protein>
    <submittedName>
        <fullName evidence="1">Uncharacterized protein</fullName>
    </submittedName>
</protein>
<organism evidence="1 2">
    <name type="scientific">Ancylostoma ceylanicum</name>
    <dbReference type="NCBI Taxonomy" id="53326"/>
    <lineage>
        <taxon>Eukaryota</taxon>
        <taxon>Metazoa</taxon>
        <taxon>Ecdysozoa</taxon>
        <taxon>Nematoda</taxon>
        <taxon>Chromadorea</taxon>
        <taxon>Rhabditida</taxon>
        <taxon>Rhabditina</taxon>
        <taxon>Rhabditomorpha</taxon>
        <taxon>Strongyloidea</taxon>
        <taxon>Ancylostomatidae</taxon>
        <taxon>Ancylostomatinae</taxon>
        <taxon>Ancylostoma</taxon>
    </lineage>
</organism>
<keyword evidence="2" id="KW-1185">Reference proteome</keyword>
<evidence type="ECO:0000313" key="1">
    <source>
        <dbReference type="EMBL" id="EYC17917.1"/>
    </source>
</evidence>
<dbReference type="EMBL" id="JARK01001365">
    <property type="protein sequence ID" value="EYC17917.1"/>
    <property type="molecule type" value="Genomic_DNA"/>
</dbReference>
<dbReference type="AlphaFoldDB" id="A0A016USV8"/>
<comment type="caution">
    <text evidence="1">The sequence shown here is derived from an EMBL/GenBank/DDBJ whole genome shotgun (WGS) entry which is preliminary data.</text>
</comment>
<dbReference type="Proteomes" id="UP000024635">
    <property type="component" value="Unassembled WGS sequence"/>
</dbReference>